<comment type="caution">
    <text evidence="2">The sequence shown here is derived from an EMBL/GenBank/DDBJ whole genome shotgun (WGS) entry which is preliminary data.</text>
</comment>
<organism evidence="2 3">
    <name type="scientific">Littorina saxatilis</name>
    <dbReference type="NCBI Taxonomy" id="31220"/>
    <lineage>
        <taxon>Eukaryota</taxon>
        <taxon>Metazoa</taxon>
        <taxon>Spiralia</taxon>
        <taxon>Lophotrochozoa</taxon>
        <taxon>Mollusca</taxon>
        <taxon>Gastropoda</taxon>
        <taxon>Caenogastropoda</taxon>
        <taxon>Littorinimorpha</taxon>
        <taxon>Littorinoidea</taxon>
        <taxon>Littorinidae</taxon>
        <taxon>Littorina</taxon>
    </lineage>
</organism>
<feature type="chain" id="PRO_5042941039" description="Secreted protein" evidence="1">
    <location>
        <begin position="26"/>
        <end position="107"/>
    </location>
</feature>
<evidence type="ECO:0008006" key="4">
    <source>
        <dbReference type="Google" id="ProtNLM"/>
    </source>
</evidence>
<evidence type="ECO:0000313" key="2">
    <source>
        <dbReference type="EMBL" id="KAK7105469.1"/>
    </source>
</evidence>
<evidence type="ECO:0000313" key="3">
    <source>
        <dbReference type="Proteomes" id="UP001374579"/>
    </source>
</evidence>
<proteinExistence type="predicted"/>
<gene>
    <name evidence="2" type="ORF">V1264_016841</name>
</gene>
<sequence>MQHLRYIASLLSCVVPLGLITNTASKRLTASCRFGLFLVSQDITPEIHIDCAGQELSNRLVPETLFNVRSRQKQDDLHKTVADIVPVCHLLHSPWVDMDGFMWLSDI</sequence>
<dbReference type="EMBL" id="JBAMIC010000007">
    <property type="protein sequence ID" value="KAK7105469.1"/>
    <property type="molecule type" value="Genomic_DNA"/>
</dbReference>
<name>A0AAN9GF48_9CAEN</name>
<protein>
    <recommendedName>
        <fullName evidence="4">Secreted protein</fullName>
    </recommendedName>
</protein>
<feature type="signal peptide" evidence="1">
    <location>
        <begin position="1"/>
        <end position="25"/>
    </location>
</feature>
<keyword evidence="1" id="KW-0732">Signal</keyword>
<keyword evidence="3" id="KW-1185">Reference proteome</keyword>
<accession>A0AAN9GF48</accession>
<evidence type="ECO:0000256" key="1">
    <source>
        <dbReference type="SAM" id="SignalP"/>
    </source>
</evidence>
<dbReference type="AlphaFoldDB" id="A0AAN9GF48"/>
<reference evidence="2 3" key="1">
    <citation type="submission" date="2024-02" db="EMBL/GenBank/DDBJ databases">
        <title>Chromosome-scale genome assembly of the rough periwinkle Littorina saxatilis.</title>
        <authorList>
            <person name="De Jode A."/>
            <person name="Faria R."/>
            <person name="Formenti G."/>
            <person name="Sims Y."/>
            <person name="Smith T.P."/>
            <person name="Tracey A."/>
            <person name="Wood J.M.D."/>
            <person name="Zagrodzka Z.B."/>
            <person name="Johannesson K."/>
            <person name="Butlin R.K."/>
            <person name="Leder E.H."/>
        </authorList>
    </citation>
    <scope>NUCLEOTIDE SEQUENCE [LARGE SCALE GENOMIC DNA]</scope>
    <source>
        <strain evidence="2">Snail1</strain>
        <tissue evidence="2">Muscle</tissue>
    </source>
</reference>
<dbReference type="Proteomes" id="UP001374579">
    <property type="component" value="Unassembled WGS sequence"/>
</dbReference>